<dbReference type="GO" id="GO:0005524">
    <property type="term" value="F:ATP binding"/>
    <property type="evidence" value="ECO:0007669"/>
    <property type="project" value="InterPro"/>
</dbReference>
<dbReference type="PANTHER" id="PTHR45756:SF1">
    <property type="entry name" value="PROTEIN KINASE DOMAIN CONTAINING PROTEIN"/>
    <property type="match status" value="1"/>
</dbReference>
<gene>
    <name evidence="2" type="ORF">FWILDA_LOCUS13102</name>
</gene>
<evidence type="ECO:0000313" key="2">
    <source>
        <dbReference type="EMBL" id="CAI2187482.1"/>
    </source>
</evidence>
<dbReference type="OrthoDB" id="346907at2759"/>
<comment type="caution">
    <text evidence="2">The sequence shown here is derived from an EMBL/GenBank/DDBJ whole genome shotgun (WGS) entry which is preliminary data.</text>
</comment>
<dbReference type="Proteomes" id="UP001153678">
    <property type="component" value="Unassembled WGS sequence"/>
</dbReference>
<name>A0A9W4X587_9GLOM</name>
<dbReference type="AlphaFoldDB" id="A0A9W4X587"/>
<dbReference type="Gene3D" id="1.10.510.10">
    <property type="entry name" value="Transferase(Phosphotransferase) domain 1"/>
    <property type="match status" value="1"/>
</dbReference>
<dbReference type="GO" id="GO:0004672">
    <property type="term" value="F:protein kinase activity"/>
    <property type="evidence" value="ECO:0007669"/>
    <property type="project" value="InterPro"/>
</dbReference>
<proteinExistence type="predicted"/>
<dbReference type="EMBL" id="CAMKVN010004655">
    <property type="protein sequence ID" value="CAI2187482.1"/>
    <property type="molecule type" value="Genomic_DNA"/>
</dbReference>
<dbReference type="SUPFAM" id="SSF56112">
    <property type="entry name" value="Protein kinase-like (PK-like)"/>
    <property type="match status" value="1"/>
</dbReference>
<dbReference type="InterPro" id="IPR011009">
    <property type="entry name" value="Kinase-like_dom_sf"/>
</dbReference>
<dbReference type="PANTHER" id="PTHR45756">
    <property type="entry name" value="PALMITOYLTRANSFERASE"/>
    <property type="match status" value="1"/>
</dbReference>
<dbReference type="Pfam" id="PF00069">
    <property type="entry name" value="Pkinase"/>
    <property type="match status" value="1"/>
</dbReference>
<feature type="domain" description="Protein kinase" evidence="1">
    <location>
        <begin position="1"/>
        <end position="105"/>
    </location>
</feature>
<feature type="non-terminal residue" evidence="2">
    <location>
        <position position="1"/>
    </location>
</feature>
<protein>
    <submittedName>
        <fullName evidence="2">1279_t:CDS:1</fullName>
    </submittedName>
</protein>
<dbReference type="InterPro" id="IPR053215">
    <property type="entry name" value="TKL_Ser/Thr_kinase"/>
</dbReference>
<evidence type="ECO:0000313" key="3">
    <source>
        <dbReference type="Proteomes" id="UP001153678"/>
    </source>
</evidence>
<evidence type="ECO:0000259" key="1">
    <source>
        <dbReference type="PROSITE" id="PS50011"/>
    </source>
</evidence>
<organism evidence="2 3">
    <name type="scientific">Funneliformis geosporum</name>
    <dbReference type="NCBI Taxonomy" id="1117311"/>
    <lineage>
        <taxon>Eukaryota</taxon>
        <taxon>Fungi</taxon>
        <taxon>Fungi incertae sedis</taxon>
        <taxon>Mucoromycota</taxon>
        <taxon>Glomeromycotina</taxon>
        <taxon>Glomeromycetes</taxon>
        <taxon>Glomerales</taxon>
        <taxon>Glomeraceae</taxon>
        <taxon>Funneliformis</taxon>
    </lineage>
</organism>
<accession>A0A9W4X587</accession>
<dbReference type="InterPro" id="IPR000719">
    <property type="entry name" value="Prot_kinase_dom"/>
</dbReference>
<keyword evidence="3" id="KW-1185">Reference proteome</keyword>
<sequence>NLGLCKPVNYFQKSKENDIYGVLPFIAPEILRGQPYSLASDIYSFSMIMCELLVGSTPFNNEAHDFQLALSICKGKRPKIIKNIPQCYINLMEYRSIKKTNCIRN</sequence>
<dbReference type="PROSITE" id="PS50011">
    <property type="entry name" value="PROTEIN_KINASE_DOM"/>
    <property type="match status" value="1"/>
</dbReference>
<reference evidence="2" key="1">
    <citation type="submission" date="2022-08" db="EMBL/GenBank/DDBJ databases">
        <authorList>
            <person name="Kallberg Y."/>
            <person name="Tangrot J."/>
            <person name="Rosling A."/>
        </authorList>
    </citation>
    <scope>NUCLEOTIDE SEQUENCE</scope>
    <source>
        <strain evidence="2">Wild A</strain>
    </source>
</reference>